<dbReference type="Gene3D" id="3.40.50.300">
    <property type="entry name" value="P-loop containing nucleotide triphosphate hydrolases"/>
    <property type="match status" value="1"/>
</dbReference>
<evidence type="ECO:0000256" key="2">
    <source>
        <dbReference type="ARBA" id="ARBA00022741"/>
    </source>
</evidence>
<dbReference type="GO" id="GO:0043190">
    <property type="term" value="C:ATP-binding cassette (ABC) transporter complex"/>
    <property type="evidence" value="ECO:0007669"/>
    <property type="project" value="InterPro"/>
</dbReference>
<gene>
    <name evidence="5" type="ORF">HLH44_06470</name>
</gene>
<dbReference type="InterPro" id="IPR027417">
    <property type="entry name" value="P-loop_NTPase"/>
</dbReference>
<dbReference type="PANTHER" id="PTHR42781">
    <property type="entry name" value="SPERMIDINE/PUTRESCINE IMPORT ATP-BINDING PROTEIN POTA"/>
    <property type="match status" value="1"/>
</dbReference>
<dbReference type="GO" id="GO:0015697">
    <property type="term" value="P:quaternary ammonium group transport"/>
    <property type="evidence" value="ECO:0007669"/>
    <property type="project" value="UniProtKB-ARBA"/>
</dbReference>
<organism evidence="5 6">
    <name type="scientific">Gluconacetobacter dulcium</name>
    <dbReference type="NCBI Taxonomy" id="2729096"/>
    <lineage>
        <taxon>Bacteria</taxon>
        <taxon>Pseudomonadati</taxon>
        <taxon>Pseudomonadota</taxon>
        <taxon>Alphaproteobacteria</taxon>
        <taxon>Acetobacterales</taxon>
        <taxon>Acetobacteraceae</taxon>
        <taxon>Gluconacetobacter</taxon>
    </lineage>
</organism>
<dbReference type="AlphaFoldDB" id="A0A7W4PI34"/>
<keyword evidence="2" id="KW-0547">Nucleotide-binding</keyword>
<dbReference type="PANTHER" id="PTHR42781:SF4">
    <property type="entry name" value="SPERMIDINE_PUTRESCINE IMPORT ATP-BINDING PROTEIN POTA"/>
    <property type="match status" value="1"/>
</dbReference>
<dbReference type="InterPro" id="IPR050093">
    <property type="entry name" value="ABC_SmlMolc_Importer"/>
</dbReference>
<dbReference type="PROSITE" id="PS50893">
    <property type="entry name" value="ABC_TRANSPORTER_2"/>
    <property type="match status" value="1"/>
</dbReference>
<reference evidence="5 6" key="1">
    <citation type="submission" date="2020-04" db="EMBL/GenBank/DDBJ databases">
        <title>Description of novel Gluconacetobacter.</title>
        <authorList>
            <person name="Sombolestani A."/>
        </authorList>
    </citation>
    <scope>NUCLEOTIDE SEQUENCE [LARGE SCALE GENOMIC DNA]</scope>
    <source>
        <strain evidence="5 6">LMG 22058</strain>
    </source>
</reference>
<dbReference type="FunFam" id="3.40.50.300:FF:000425">
    <property type="entry name" value="Probable ABC transporter, ATP-binding subunit"/>
    <property type="match status" value="1"/>
</dbReference>
<feature type="domain" description="ABC transporter" evidence="4">
    <location>
        <begin position="10"/>
        <end position="240"/>
    </location>
</feature>
<dbReference type="InterPro" id="IPR003439">
    <property type="entry name" value="ABC_transporter-like_ATP-bd"/>
</dbReference>
<dbReference type="GO" id="GO:0005524">
    <property type="term" value="F:ATP binding"/>
    <property type="evidence" value="ECO:0007669"/>
    <property type="project" value="UniProtKB-KW"/>
</dbReference>
<dbReference type="PROSITE" id="PS00211">
    <property type="entry name" value="ABC_TRANSPORTER_1"/>
    <property type="match status" value="1"/>
</dbReference>
<protein>
    <submittedName>
        <fullName evidence="5">ABC transporter ATP-binding protein</fullName>
    </submittedName>
</protein>
<accession>A0A7W4PI34</accession>
<proteinExistence type="predicted"/>
<dbReference type="RefSeq" id="WP_183008578.1">
    <property type="nucleotide sequence ID" value="NZ_JABEQP010000003.1"/>
</dbReference>
<dbReference type="InterPro" id="IPR017871">
    <property type="entry name" value="ABC_transporter-like_CS"/>
</dbReference>
<dbReference type="GO" id="GO:0016887">
    <property type="term" value="F:ATP hydrolysis activity"/>
    <property type="evidence" value="ECO:0007669"/>
    <property type="project" value="InterPro"/>
</dbReference>
<dbReference type="InterPro" id="IPR013611">
    <property type="entry name" value="Transp-assoc_OB_typ2"/>
</dbReference>
<comment type="caution">
    <text evidence="5">The sequence shown here is derived from an EMBL/GenBank/DDBJ whole genome shotgun (WGS) entry which is preliminary data.</text>
</comment>
<evidence type="ECO:0000259" key="4">
    <source>
        <dbReference type="PROSITE" id="PS50893"/>
    </source>
</evidence>
<keyword evidence="1" id="KW-0813">Transport</keyword>
<dbReference type="Pfam" id="PF00005">
    <property type="entry name" value="ABC_tran"/>
    <property type="match status" value="1"/>
</dbReference>
<sequence length="332" mass="35922">MNESALGQPIALRDIRKSYGTSRILKGVSLDIEAGSFCTFLGASGSGKSTLLKIIAGFESANAGTVEIGGRDVASVPVRSRNIGMVFQNYALFPNMTVARNIAFGLKTRRVPRSEIARRVDLMLEMIGLTNLGARLPAELSGGQQQRVALARALIIRPGVLLMDEPLGALDRAIRQTLQAQIKDIQRQFGITIVFVTHDQEEALHMSDRIVVMKDGGVEQEGTPRDLYTRPATRFVGGFLGDCNFIQIGEKNYAIRPERMRVGTAAEGLDYEREGVVSSAVFVGPSQKLTILAGDSHFTVTYPLSGADIAMSPGAVTRIGFSIRDASVLQRP</sequence>
<dbReference type="SUPFAM" id="SSF52540">
    <property type="entry name" value="P-loop containing nucleoside triphosphate hydrolases"/>
    <property type="match status" value="1"/>
</dbReference>
<dbReference type="InterPro" id="IPR003593">
    <property type="entry name" value="AAA+_ATPase"/>
</dbReference>
<dbReference type="Pfam" id="PF08402">
    <property type="entry name" value="TOBE_2"/>
    <property type="match status" value="1"/>
</dbReference>
<dbReference type="SMART" id="SM00382">
    <property type="entry name" value="AAA"/>
    <property type="match status" value="1"/>
</dbReference>
<evidence type="ECO:0000313" key="5">
    <source>
        <dbReference type="EMBL" id="MBB2197109.1"/>
    </source>
</evidence>
<name>A0A7W4PI34_9PROT</name>
<evidence type="ECO:0000256" key="3">
    <source>
        <dbReference type="ARBA" id="ARBA00022840"/>
    </source>
</evidence>
<keyword evidence="3 5" id="KW-0067">ATP-binding</keyword>
<dbReference type="GO" id="GO:0022857">
    <property type="term" value="F:transmembrane transporter activity"/>
    <property type="evidence" value="ECO:0007669"/>
    <property type="project" value="InterPro"/>
</dbReference>
<dbReference type="EMBL" id="JABEQP010000003">
    <property type="protein sequence ID" value="MBB2197109.1"/>
    <property type="molecule type" value="Genomic_DNA"/>
</dbReference>
<evidence type="ECO:0000256" key="1">
    <source>
        <dbReference type="ARBA" id="ARBA00022448"/>
    </source>
</evidence>
<evidence type="ECO:0000313" key="6">
    <source>
        <dbReference type="Proteomes" id="UP000530320"/>
    </source>
</evidence>
<dbReference type="Proteomes" id="UP000530320">
    <property type="component" value="Unassembled WGS sequence"/>
</dbReference>